<evidence type="ECO:0008006" key="4">
    <source>
        <dbReference type="Google" id="ProtNLM"/>
    </source>
</evidence>
<evidence type="ECO:0000256" key="1">
    <source>
        <dbReference type="SAM" id="MobiDB-lite"/>
    </source>
</evidence>
<dbReference type="EMBL" id="VWPK01000043">
    <property type="protein sequence ID" value="KAA5609845.1"/>
    <property type="molecule type" value="Genomic_DNA"/>
</dbReference>
<organism evidence="2 3">
    <name type="scientific">Rhodovastum atsumiense</name>
    <dbReference type="NCBI Taxonomy" id="504468"/>
    <lineage>
        <taxon>Bacteria</taxon>
        <taxon>Pseudomonadati</taxon>
        <taxon>Pseudomonadota</taxon>
        <taxon>Alphaproteobacteria</taxon>
        <taxon>Acetobacterales</taxon>
        <taxon>Acetobacteraceae</taxon>
        <taxon>Rhodovastum</taxon>
    </lineage>
</organism>
<dbReference type="AlphaFoldDB" id="A0A5M6IQU5"/>
<feature type="region of interest" description="Disordered" evidence="1">
    <location>
        <begin position="1"/>
        <end position="28"/>
    </location>
</feature>
<reference evidence="2 3" key="1">
    <citation type="submission" date="2019-09" db="EMBL/GenBank/DDBJ databases">
        <title>Genome sequence of Rhodovastum atsumiense, a diverse member of the Acetobacteraceae family of non-sulfur purple photosynthetic bacteria.</title>
        <authorList>
            <person name="Meyer T."/>
            <person name="Kyndt J."/>
        </authorList>
    </citation>
    <scope>NUCLEOTIDE SEQUENCE [LARGE SCALE GENOMIC DNA]</scope>
    <source>
        <strain evidence="2 3">DSM 21279</strain>
    </source>
</reference>
<comment type="caution">
    <text evidence="2">The sequence shown here is derived from an EMBL/GenBank/DDBJ whole genome shotgun (WGS) entry which is preliminary data.</text>
</comment>
<feature type="region of interest" description="Disordered" evidence="1">
    <location>
        <begin position="227"/>
        <end position="248"/>
    </location>
</feature>
<accession>A0A5M6IQU5</accession>
<evidence type="ECO:0000313" key="3">
    <source>
        <dbReference type="Proteomes" id="UP000325255"/>
    </source>
</evidence>
<sequence length="1003" mass="112118">MPKHVKGVTPGEPSRKPPANIDPATPAIADGISDDVGTVALAPLAGLPADIQHLLANAGNSAHARNGTHGLQPRQIRAKMKEQLRQQVALLHHHGSVPPPQSPPYAGPPANVGFDAEWVTWPDGRGGWWNEILCITAVVECGGRYARYMHVPRGPARKDRPTIAEFFEKTLRHAIKAGVLPSMPDRVTVFGHFIRGDLATFLDFWARKREFRGLGKTVVSKTDGHLIEVAPGTDGPRSDSVTDEPVQEGGWTRPQQLYLRAPDGSRLQVRLRFIDTIRLTPGQKGLTYVGVMNGLPKLDLHDDLGVPRTKASERPECVGRGLPARYGKERMDLVKRDFREAFDAYAFRDSEIALAHGLRMQAFARDQLGLRELPTTLAACAAALVRNLAGGSAPLAAQVGRVFEPRTYFNEAKRTYRKLQSHKPIPSPGQSIYYEFARNCYHGGRNECFYHGPSDICPWYDFDLPAAYTTALTALRPIDYDNIRPEFDPAAYGIGDMGFAWITFEFPLGTRFPCIPVRTPSEALVFPRVGHKEDRVFVCSPEIFLAVRMGAKVTIVQGFKAPWKSEERIFEKFTRLVQTRRREFPKDRHRATNELWKEIGNSAYGLLAQGLRDKRVFDPKTMRGQPLEPSALTEPFMAAWATSFIRAVLGEILAGVPSWGTVLTATTDGLLVNVPLDQLSLDGPVCAYFADLRERLFGAREVLDPTPKHGARQLISVAVRTTFTALKADGFEPVCAKGSVKPPTRSDPSAENRFMLRLYLGLRPGMTVVHEQLISAREQLTREADLHGIERTRTLNLRYDFKRRPVRPRMVRLGRRKDRIAWDTDAWESVEQAEFARVRVDGWSRDRQRVFRTMDDYRDWEAYFEASWALKRACEAAGVRTLQVRQDNAWGILKRVFLQAGRQGLWGIRFQKRGLAAVARLLSEAGFPTGKEDITYAGRRSAPLLAHCVPWVPETRALLKAILAHFPTFEWQLAFVPARGPVIDAALDPEGIALGEPGTQETS</sequence>
<dbReference type="Proteomes" id="UP000325255">
    <property type="component" value="Unassembled WGS sequence"/>
</dbReference>
<protein>
    <recommendedName>
        <fullName evidence="4">DNA-directed DNA polymerase</fullName>
    </recommendedName>
</protein>
<dbReference type="RefSeq" id="WP_150043111.1">
    <property type="nucleotide sequence ID" value="NZ_OW485601.1"/>
</dbReference>
<evidence type="ECO:0000313" key="2">
    <source>
        <dbReference type="EMBL" id="KAA5609845.1"/>
    </source>
</evidence>
<proteinExistence type="predicted"/>
<dbReference type="SUPFAM" id="SSF56672">
    <property type="entry name" value="DNA/RNA polymerases"/>
    <property type="match status" value="1"/>
</dbReference>
<name>A0A5M6IQU5_9PROT</name>
<keyword evidence="3" id="KW-1185">Reference proteome</keyword>
<gene>
    <name evidence="2" type="ORF">F1189_22405</name>
</gene>
<dbReference type="OrthoDB" id="2066645at2"/>
<dbReference type="InterPro" id="IPR043502">
    <property type="entry name" value="DNA/RNA_pol_sf"/>
</dbReference>